<evidence type="ECO:0000313" key="4">
    <source>
        <dbReference type="Proteomes" id="UP001558713"/>
    </source>
</evidence>
<feature type="compositionally biased region" description="Polar residues" evidence="2">
    <location>
        <begin position="81"/>
        <end position="105"/>
    </location>
</feature>
<feature type="coiled-coil region" evidence="1">
    <location>
        <begin position="446"/>
        <end position="473"/>
    </location>
</feature>
<feature type="compositionally biased region" description="Basic residues" evidence="2">
    <location>
        <begin position="1"/>
        <end position="14"/>
    </location>
</feature>
<proteinExistence type="predicted"/>
<feature type="compositionally biased region" description="Polar residues" evidence="2">
    <location>
        <begin position="16"/>
        <end position="33"/>
    </location>
</feature>
<dbReference type="EMBL" id="JBANAX010000928">
    <property type="protein sequence ID" value="KAL1188287.1"/>
    <property type="molecule type" value="Genomic_DNA"/>
</dbReference>
<feature type="compositionally biased region" description="Polar residues" evidence="2">
    <location>
        <begin position="118"/>
        <end position="151"/>
    </location>
</feature>
<organism evidence="3 4">
    <name type="scientific">Cardamine amara subsp. amara</name>
    <dbReference type="NCBI Taxonomy" id="228776"/>
    <lineage>
        <taxon>Eukaryota</taxon>
        <taxon>Viridiplantae</taxon>
        <taxon>Streptophyta</taxon>
        <taxon>Embryophyta</taxon>
        <taxon>Tracheophyta</taxon>
        <taxon>Spermatophyta</taxon>
        <taxon>Magnoliopsida</taxon>
        <taxon>eudicotyledons</taxon>
        <taxon>Gunneridae</taxon>
        <taxon>Pentapetalae</taxon>
        <taxon>rosids</taxon>
        <taxon>malvids</taxon>
        <taxon>Brassicales</taxon>
        <taxon>Brassicaceae</taxon>
        <taxon>Cardamineae</taxon>
        <taxon>Cardamine</taxon>
    </lineage>
</organism>
<evidence type="ECO:0000313" key="3">
    <source>
        <dbReference type="EMBL" id="KAL1188287.1"/>
    </source>
</evidence>
<comment type="caution">
    <text evidence="3">The sequence shown here is derived from an EMBL/GenBank/DDBJ whole genome shotgun (WGS) entry which is preliminary data.</text>
</comment>
<feature type="compositionally biased region" description="Low complexity" evidence="2">
    <location>
        <begin position="39"/>
        <end position="59"/>
    </location>
</feature>
<evidence type="ECO:0000256" key="2">
    <source>
        <dbReference type="SAM" id="MobiDB-lite"/>
    </source>
</evidence>
<dbReference type="Proteomes" id="UP001558713">
    <property type="component" value="Unassembled WGS sequence"/>
</dbReference>
<sequence length="529" mass="60014">MPQSKRERHQKRKTVPNVSQRPGPSNLSTTPSRRLNPLPTQYTFTPAAQAPPTQSPQGQVPVFAQHSSSTPHIGNYPPPQQLFQTVMPQQREQVQNNRPRQSTQLQDDEASPLRNSRARNSCPRQSTQLQDDESPLQNSQAQSHPSSQGNNFEEPALVVPDLDQNTLRALNALLLVPGRDRFTTVLSPEPIPNSTWFTRDKGSKLVRSITKIFTNKFDGPFYTWLCVPRERQERYFLELAKTHTWDPLITGTVQQEFEVICQRRMKDMVSGVRTSQKRPKWIEATLWETMTAYWATEEAQKRSQTYSDVRMSPREGLGHHVHFSGPKSYLQIQQDLEEELGRPVSLGEVFIKTHTRPDGTYVDQKAEKIVQTYEKNIQEKLAELEAETSIVSDGASRPRELTLDDYTAIFLQSTDKDSRGTPYGLGSLKATLLNGKRKQPGDASSFVALQEQLKEAQRKIEEQAAYNERREAEYSRAVAEHARAAAEQNNKIENLSLMEKYLIQTDPRYLDFVATQSATAPVTSPPSTS</sequence>
<dbReference type="InterPro" id="IPR004252">
    <property type="entry name" value="Probable_transposase_24"/>
</dbReference>
<accession>A0ABD0Z0P1</accession>
<name>A0ABD0Z0P1_CARAN</name>
<dbReference type="Pfam" id="PF03004">
    <property type="entry name" value="Transposase_24"/>
    <property type="match status" value="1"/>
</dbReference>
<keyword evidence="1" id="KW-0175">Coiled coil</keyword>
<gene>
    <name evidence="3" type="ORF">V5N11_012486</name>
</gene>
<protein>
    <submittedName>
        <fullName evidence="3">Transposase-like protein</fullName>
    </submittedName>
</protein>
<evidence type="ECO:0000256" key="1">
    <source>
        <dbReference type="SAM" id="Coils"/>
    </source>
</evidence>
<reference evidence="3 4" key="1">
    <citation type="submission" date="2024-04" db="EMBL/GenBank/DDBJ databases">
        <title>Genome assembly C_amara_ONT_v2.</title>
        <authorList>
            <person name="Yant L."/>
            <person name="Moore C."/>
            <person name="Slenker M."/>
        </authorList>
    </citation>
    <scope>NUCLEOTIDE SEQUENCE [LARGE SCALE GENOMIC DNA]</scope>
    <source>
        <tissue evidence="3">Leaf</tissue>
    </source>
</reference>
<feature type="region of interest" description="Disordered" evidence="2">
    <location>
        <begin position="1"/>
        <end position="153"/>
    </location>
</feature>
<dbReference type="AlphaFoldDB" id="A0ABD0Z0P1"/>
<keyword evidence="4" id="KW-1185">Reference proteome</keyword>